<reference evidence="2 3" key="1">
    <citation type="submission" date="2020-10" db="EMBL/GenBank/DDBJ databases">
        <title>Phylogeny of dyella-like bacteria.</title>
        <authorList>
            <person name="Fu J."/>
        </authorList>
    </citation>
    <scope>NUCLEOTIDE SEQUENCE [LARGE SCALE GENOMIC DNA]</scope>
    <source>
        <strain evidence="2 3">DHOB07</strain>
    </source>
</reference>
<proteinExistence type="predicted"/>
<organism evidence="2 3">
    <name type="scientific">Dyella lipolytica</name>
    <dbReference type="NCBI Taxonomy" id="1867835"/>
    <lineage>
        <taxon>Bacteria</taxon>
        <taxon>Pseudomonadati</taxon>
        <taxon>Pseudomonadota</taxon>
        <taxon>Gammaproteobacteria</taxon>
        <taxon>Lysobacterales</taxon>
        <taxon>Rhodanobacteraceae</taxon>
        <taxon>Dyella</taxon>
    </lineage>
</organism>
<dbReference type="RefSeq" id="WP_284394835.1">
    <property type="nucleotide sequence ID" value="NZ_BSNQ01000001.1"/>
</dbReference>
<accession>A0ABW8IS16</accession>
<keyword evidence="3" id="KW-1185">Reference proteome</keyword>
<gene>
    <name evidence="2" type="ORF">ISP13_04280</name>
</gene>
<protein>
    <submittedName>
        <fullName evidence="2">Uncharacterized protein</fullName>
    </submittedName>
</protein>
<evidence type="ECO:0000256" key="1">
    <source>
        <dbReference type="SAM" id="MobiDB-lite"/>
    </source>
</evidence>
<sequence length="56" mass="6110">MQQFIPFEDDWDALEQLRPEALIPYRVGLVPAHPPTSASAPLVEAPEASLPNVPST</sequence>
<dbReference type="EMBL" id="JADIKG010000010">
    <property type="protein sequence ID" value="MFK2872739.1"/>
    <property type="molecule type" value="Genomic_DNA"/>
</dbReference>
<comment type="caution">
    <text evidence="2">The sequence shown here is derived from an EMBL/GenBank/DDBJ whole genome shotgun (WGS) entry which is preliminary data.</text>
</comment>
<name>A0ABW8IS16_9GAMM</name>
<evidence type="ECO:0000313" key="2">
    <source>
        <dbReference type="EMBL" id="MFK2872739.1"/>
    </source>
</evidence>
<evidence type="ECO:0000313" key="3">
    <source>
        <dbReference type="Proteomes" id="UP001620405"/>
    </source>
</evidence>
<feature type="region of interest" description="Disordered" evidence="1">
    <location>
        <begin position="35"/>
        <end position="56"/>
    </location>
</feature>
<dbReference type="Proteomes" id="UP001620405">
    <property type="component" value="Unassembled WGS sequence"/>
</dbReference>